<evidence type="ECO:0000313" key="2">
    <source>
        <dbReference type="Proteomes" id="UP000322553"/>
    </source>
</evidence>
<evidence type="ECO:0000313" key="1">
    <source>
        <dbReference type="EMBL" id="QEL10786.1"/>
    </source>
</evidence>
<protein>
    <submittedName>
        <fullName evidence="1">Uncharacterized protein</fullName>
    </submittedName>
</protein>
<dbReference type="RefSeq" id="WP_070976848.1">
    <property type="nucleotide sequence ID" value="NZ_CP043420.1"/>
</dbReference>
<accession>A0A1S1NZ16</accession>
<dbReference type="EMBL" id="CP043420">
    <property type="protein sequence ID" value="QEL10786.1"/>
    <property type="molecule type" value="Genomic_DNA"/>
</dbReference>
<sequence length="62" mass="7168">MHGRSHAKRWAHHGITVIISNTMVDRNLLMPRQRARNNRIRNLVFFLTVAIALLYAFTTLPG</sequence>
<dbReference type="Proteomes" id="UP000322553">
    <property type="component" value="Chromosome"/>
</dbReference>
<dbReference type="AlphaFoldDB" id="A0A1S1NZ16"/>
<organism evidence="1 2">
    <name type="scientific">Kushneria phosphatilytica</name>
    <dbReference type="NCBI Taxonomy" id="657387"/>
    <lineage>
        <taxon>Bacteria</taxon>
        <taxon>Pseudomonadati</taxon>
        <taxon>Pseudomonadota</taxon>
        <taxon>Gammaproteobacteria</taxon>
        <taxon>Oceanospirillales</taxon>
        <taxon>Halomonadaceae</taxon>
        <taxon>Kushneria</taxon>
    </lineage>
</organism>
<keyword evidence="2" id="KW-1185">Reference proteome</keyword>
<dbReference type="KEGG" id="kuy:FY550_06405"/>
<proteinExistence type="predicted"/>
<name>A0A1S1NZ16_9GAMM</name>
<gene>
    <name evidence="1" type="ORF">FY550_06405</name>
</gene>
<reference evidence="1 2" key="1">
    <citation type="submission" date="2019-08" db="EMBL/GenBank/DDBJ databases">
        <title>Complete genome sequence of Kushneria sp. YCWA18, a halophilic phosphate-solubilizing bacterium isolated from Daqiao saltern in China.</title>
        <authorList>
            <person name="Du G.-X."/>
            <person name="Qu L.-Y."/>
        </authorList>
    </citation>
    <scope>NUCLEOTIDE SEQUENCE [LARGE SCALE GENOMIC DNA]</scope>
    <source>
        <strain evidence="1 2">YCWA18</strain>
    </source>
</reference>